<feature type="transmembrane region" description="Helical" evidence="6">
    <location>
        <begin position="264"/>
        <end position="286"/>
    </location>
</feature>
<feature type="transmembrane region" description="Helical" evidence="6">
    <location>
        <begin position="298"/>
        <end position="314"/>
    </location>
</feature>
<feature type="transmembrane region" description="Helical" evidence="6">
    <location>
        <begin position="192"/>
        <end position="213"/>
    </location>
</feature>
<feature type="domain" description="Major facilitator superfamily (MFS) profile" evidence="7">
    <location>
        <begin position="3"/>
        <end position="437"/>
    </location>
</feature>
<feature type="transmembrane region" description="Helical" evidence="6">
    <location>
        <begin position="156"/>
        <end position="180"/>
    </location>
</feature>
<keyword evidence="2" id="KW-0813">Transport</keyword>
<dbReference type="InterPro" id="IPR020846">
    <property type="entry name" value="MFS_dom"/>
</dbReference>
<sequence length="444" mass="49342">MGVNLIIFVSLLLDLMAFTLILPLLPSTLECFAKTDMSGLYQFMQTFIDSSQSLMGLPEKFNKALFGGILGSWFSLLQFVTMPLIGSLSDVYGRRIMYLSCLVSISLSYLLWVVSANYFSIFVLFRTFGGLSKGNISLSTAIITDVSTEEKRGKGFALIGIAFSLAFILGPLLGAFMTLGHFSDWSQSCFQYLPPLVALFFSLVNLLFSYFYLPETLPTSKRSQSIGTGLKDAFNYINPSSLLSFRLIKNTHYKEKRLLQLGGWINFTFLFIYSGLEFTLTFLTYIRFNFTNIQQGKLFFYVGIVMFLIQGLFVRRINVKNYPTILLTGIAFAIPAFFIIGLSSNLSTLSFGLVLYAYSSATVVPTLSTLVSTFGSNDQKGTVLGTFRSIGALARATGPLTASFIFWKYGIQTVYCLGGCAMFIPLYLAVKLNSSCKIHKDPID</sequence>
<keyword evidence="9" id="KW-1185">Reference proteome</keyword>
<dbReference type="PANTHER" id="PTHR23504">
    <property type="entry name" value="MAJOR FACILITATOR SUPERFAMILY DOMAIN-CONTAINING PROTEIN 10"/>
    <property type="match status" value="1"/>
</dbReference>
<dbReference type="GO" id="GO:0022857">
    <property type="term" value="F:transmembrane transporter activity"/>
    <property type="evidence" value="ECO:0007669"/>
    <property type="project" value="InterPro"/>
</dbReference>
<dbReference type="PANTHER" id="PTHR23504:SF31">
    <property type="entry name" value="MAJOR FACILITATOR SUPERFAMILY DOMAIN-CONTAINING PROTEIN 10"/>
    <property type="match status" value="1"/>
</dbReference>
<evidence type="ECO:0000313" key="9">
    <source>
        <dbReference type="Proteomes" id="UP001142055"/>
    </source>
</evidence>
<evidence type="ECO:0000313" key="8">
    <source>
        <dbReference type="EMBL" id="KAJ6222163.1"/>
    </source>
</evidence>
<evidence type="ECO:0000256" key="6">
    <source>
        <dbReference type="SAM" id="Phobius"/>
    </source>
</evidence>
<keyword evidence="5 6" id="KW-0472">Membrane</keyword>
<dbReference type="SUPFAM" id="SSF103473">
    <property type="entry name" value="MFS general substrate transporter"/>
    <property type="match status" value="1"/>
</dbReference>
<evidence type="ECO:0000256" key="5">
    <source>
        <dbReference type="ARBA" id="ARBA00023136"/>
    </source>
</evidence>
<feature type="transmembrane region" description="Helical" evidence="6">
    <location>
        <begin position="64"/>
        <end position="85"/>
    </location>
</feature>
<dbReference type="Gene3D" id="1.20.1250.20">
    <property type="entry name" value="MFS general substrate transporter like domains"/>
    <property type="match status" value="1"/>
</dbReference>
<evidence type="ECO:0000259" key="7">
    <source>
        <dbReference type="PROSITE" id="PS50850"/>
    </source>
</evidence>
<dbReference type="PROSITE" id="PS50850">
    <property type="entry name" value="MFS"/>
    <property type="match status" value="1"/>
</dbReference>
<feature type="transmembrane region" description="Helical" evidence="6">
    <location>
        <begin position="97"/>
        <end position="125"/>
    </location>
</feature>
<dbReference type="GO" id="GO:0031526">
    <property type="term" value="C:brush border membrane"/>
    <property type="evidence" value="ECO:0007669"/>
    <property type="project" value="TreeGrafter"/>
</dbReference>
<dbReference type="InterPro" id="IPR011701">
    <property type="entry name" value="MFS"/>
</dbReference>
<dbReference type="Proteomes" id="UP001142055">
    <property type="component" value="Chromosome 1"/>
</dbReference>
<evidence type="ECO:0000256" key="2">
    <source>
        <dbReference type="ARBA" id="ARBA00022448"/>
    </source>
</evidence>
<protein>
    <recommendedName>
        <fullName evidence="7">Major facilitator superfamily (MFS) profile domain-containing protein</fullName>
    </recommendedName>
</protein>
<accession>A0A9Q0MBG3</accession>
<organism evidence="8 9">
    <name type="scientific">Blomia tropicalis</name>
    <name type="common">Mite</name>
    <dbReference type="NCBI Taxonomy" id="40697"/>
    <lineage>
        <taxon>Eukaryota</taxon>
        <taxon>Metazoa</taxon>
        <taxon>Ecdysozoa</taxon>
        <taxon>Arthropoda</taxon>
        <taxon>Chelicerata</taxon>
        <taxon>Arachnida</taxon>
        <taxon>Acari</taxon>
        <taxon>Acariformes</taxon>
        <taxon>Sarcoptiformes</taxon>
        <taxon>Astigmata</taxon>
        <taxon>Glycyphagoidea</taxon>
        <taxon>Echimyopodidae</taxon>
        <taxon>Blomia</taxon>
    </lineage>
</organism>
<gene>
    <name evidence="8" type="ORF">RDWZM_000708</name>
</gene>
<keyword evidence="4 6" id="KW-1133">Transmembrane helix</keyword>
<feature type="transmembrane region" description="Helical" evidence="6">
    <location>
        <begin position="409"/>
        <end position="430"/>
    </location>
</feature>
<comment type="caution">
    <text evidence="8">The sequence shown here is derived from an EMBL/GenBank/DDBJ whole genome shotgun (WGS) entry which is preliminary data.</text>
</comment>
<feature type="transmembrane region" description="Helical" evidence="6">
    <location>
        <begin position="6"/>
        <end position="25"/>
    </location>
</feature>
<proteinExistence type="predicted"/>
<evidence type="ECO:0000256" key="1">
    <source>
        <dbReference type="ARBA" id="ARBA00004141"/>
    </source>
</evidence>
<dbReference type="InterPro" id="IPR036259">
    <property type="entry name" value="MFS_trans_sf"/>
</dbReference>
<evidence type="ECO:0000256" key="4">
    <source>
        <dbReference type="ARBA" id="ARBA00022989"/>
    </source>
</evidence>
<dbReference type="OMA" id="EWYVNIS"/>
<reference evidence="8" key="1">
    <citation type="submission" date="2022-12" db="EMBL/GenBank/DDBJ databases">
        <title>Genome assemblies of Blomia tropicalis.</title>
        <authorList>
            <person name="Cui Y."/>
        </authorList>
    </citation>
    <scope>NUCLEOTIDE SEQUENCE</scope>
    <source>
        <tissue evidence="8">Adult mites</tissue>
    </source>
</reference>
<name>A0A9Q0MBG3_BLOTA</name>
<dbReference type="AlphaFoldDB" id="A0A9Q0MBG3"/>
<feature type="transmembrane region" description="Helical" evidence="6">
    <location>
        <begin position="326"/>
        <end position="358"/>
    </location>
</feature>
<dbReference type="EMBL" id="JAPWDV010000001">
    <property type="protein sequence ID" value="KAJ6222163.1"/>
    <property type="molecule type" value="Genomic_DNA"/>
</dbReference>
<comment type="subcellular location">
    <subcellularLocation>
        <location evidence="1">Membrane</location>
        <topology evidence="1">Multi-pass membrane protein</topology>
    </subcellularLocation>
</comment>
<evidence type="ECO:0000256" key="3">
    <source>
        <dbReference type="ARBA" id="ARBA00022692"/>
    </source>
</evidence>
<dbReference type="Pfam" id="PF07690">
    <property type="entry name" value="MFS_1"/>
    <property type="match status" value="1"/>
</dbReference>
<keyword evidence="3 6" id="KW-0812">Transmembrane</keyword>